<dbReference type="InterPro" id="IPR036390">
    <property type="entry name" value="WH_DNA-bd_sf"/>
</dbReference>
<dbReference type="AlphaFoldDB" id="A0A967KA24"/>
<dbReference type="GO" id="GO:0003700">
    <property type="term" value="F:DNA-binding transcription factor activity"/>
    <property type="evidence" value="ECO:0007669"/>
    <property type="project" value="InterPro"/>
</dbReference>
<gene>
    <name evidence="6" type="primary">gcvA</name>
    <name evidence="6" type="ORF">HBA54_13590</name>
</gene>
<dbReference type="InterPro" id="IPR000847">
    <property type="entry name" value="LysR_HTH_N"/>
</dbReference>
<name>A0A967KA24_9PROT</name>
<dbReference type="NCBIfam" id="NF008352">
    <property type="entry name" value="PRK11139.1"/>
    <property type="match status" value="1"/>
</dbReference>
<accession>A0A967KA24</accession>
<sequence length="320" mass="34828">MVAPPLAALRTFDVAARHLSFTKAAAELHITQGAVSQQIKQLEANLGFALFHRGARGLTLTDKGEALAETAHSVFRRLFDKVEELQQPEEGGILTVSASPSLAVKWLIPRLGRFNMLYPEIDVRIRPSGQRIDVEAEAGTIDMAIRFGQGPFPGLDAKAIMHETVFAVCSPELLTKGLPLRRPRDLENHTLLHSESTRLEVNSMANWEVWLGILGVAGVDPAQGPSFPNSYMLIQAAIHGQGVALTWATLADDDLRAGRLVRLFDRSVEGSMAYFVLSTKAAARKPKVAAFRDWLVEEGKSFARDTARDGVAAKDGVAPS</sequence>
<comment type="caution">
    <text evidence="6">The sequence shown here is derived from an EMBL/GenBank/DDBJ whole genome shotgun (WGS) entry which is preliminary data.</text>
</comment>
<dbReference type="Proteomes" id="UP000761264">
    <property type="component" value="Unassembled WGS sequence"/>
</dbReference>
<keyword evidence="2" id="KW-0805">Transcription regulation</keyword>
<evidence type="ECO:0000256" key="4">
    <source>
        <dbReference type="ARBA" id="ARBA00023163"/>
    </source>
</evidence>
<dbReference type="PROSITE" id="PS50931">
    <property type="entry name" value="HTH_LYSR"/>
    <property type="match status" value="1"/>
</dbReference>
<dbReference type="InterPro" id="IPR058163">
    <property type="entry name" value="LysR-type_TF_proteobact-type"/>
</dbReference>
<dbReference type="RefSeq" id="WP_167225407.1">
    <property type="nucleotide sequence ID" value="NZ_JAAQPH010000009.1"/>
</dbReference>
<reference evidence="6" key="1">
    <citation type="submission" date="2020-03" db="EMBL/GenBank/DDBJ databases">
        <title>Genome of Pelagibius litoralis DSM 21314T.</title>
        <authorList>
            <person name="Wang G."/>
        </authorList>
    </citation>
    <scope>NUCLEOTIDE SEQUENCE</scope>
    <source>
        <strain evidence="6">DSM 21314</strain>
    </source>
</reference>
<comment type="similarity">
    <text evidence="1">Belongs to the LysR transcriptional regulatory family.</text>
</comment>
<evidence type="ECO:0000313" key="6">
    <source>
        <dbReference type="EMBL" id="NIA69629.1"/>
    </source>
</evidence>
<dbReference type="SUPFAM" id="SSF53850">
    <property type="entry name" value="Periplasmic binding protein-like II"/>
    <property type="match status" value="1"/>
</dbReference>
<keyword evidence="7" id="KW-1185">Reference proteome</keyword>
<dbReference type="SUPFAM" id="SSF46785">
    <property type="entry name" value="Winged helix' DNA-binding domain"/>
    <property type="match status" value="1"/>
</dbReference>
<evidence type="ECO:0000256" key="1">
    <source>
        <dbReference type="ARBA" id="ARBA00009437"/>
    </source>
</evidence>
<feature type="domain" description="HTH lysR-type" evidence="5">
    <location>
        <begin position="4"/>
        <end position="61"/>
    </location>
</feature>
<dbReference type="InterPro" id="IPR005119">
    <property type="entry name" value="LysR_subst-bd"/>
</dbReference>
<dbReference type="PANTHER" id="PTHR30537">
    <property type="entry name" value="HTH-TYPE TRANSCRIPTIONAL REGULATOR"/>
    <property type="match status" value="1"/>
</dbReference>
<dbReference type="PRINTS" id="PR00039">
    <property type="entry name" value="HTHLYSR"/>
</dbReference>
<evidence type="ECO:0000256" key="2">
    <source>
        <dbReference type="ARBA" id="ARBA00023015"/>
    </source>
</evidence>
<protein>
    <submittedName>
        <fullName evidence="6">Transcriptional regulator GcvA</fullName>
    </submittedName>
</protein>
<evidence type="ECO:0000256" key="3">
    <source>
        <dbReference type="ARBA" id="ARBA00023125"/>
    </source>
</evidence>
<dbReference type="Gene3D" id="1.10.10.10">
    <property type="entry name" value="Winged helix-like DNA-binding domain superfamily/Winged helix DNA-binding domain"/>
    <property type="match status" value="1"/>
</dbReference>
<proteinExistence type="inferred from homology"/>
<dbReference type="CDD" id="cd08432">
    <property type="entry name" value="PBP2_GcdR_TrpI_HvrB_AmpR_like"/>
    <property type="match status" value="1"/>
</dbReference>
<dbReference type="PANTHER" id="PTHR30537:SF26">
    <property type="entry name" value="GLYCINE CLEAVAGE SYSTEM TRANSCRIPTIONAL ACTIVATOR"/>
    <property type="match status" value="1"/>
</dbReference>
<evidence type="ECO:0000259" key="5">
    <source>
        <dbReference type="PROSITE" id="PS50931"/>
    </source>
</evidence>
<dbReference type="GO" id="GO:0043565">
    <property type="term" value="F:sequence-specific DNA binding"/>
    <property type="evidence" value="ECO:0007669"/>
    <property type="project" value="TreeGrafter"/>
</dbReference>
<dbReference type="InterPro" id="IPR036388">
    <property type="entry name" value="WH-like_DNA-bd_sf"/>
</dbReference>
<organism evidence="6 7">
    <name type="scientific">Pelagibius litoralis</name>
    <dbReference type="NCBI Taxonomy" id="374515"/>
    <lineage>
        <taxon>Bacteria</taxon>
        <taxon>Pseudomonadati</taxon>
        <taxon>Pseudomonadota</taxon>
        <taxon>Alphaproteobacteria</taxon>
        <taxon>Rhodospirillales</taxon>
        <taxon>Rhodovibrionaceae</taxon>
        <taxon>Pelagibius</taxon>
    </lineage>
</organism>
<dbReference type="Gene3D" id="3.40.190.10">
    <property type="entry name" value="Periplasmic binding protein-like II"/>
    <property type="match status" value="2"/>
</dbReference>
<dbReference type="EMBL" id="JAAQPH010000009">
    <property type="protein sequence ID" value="NIA69629.1"/>
    <property type="molecule type" value="Genomic_DNA"/>
</dbReference>
<dbReference type="FunFam" id="1.10.10.10:FF:000038">
    <property type="entry name" value="Glycine cleavage system transcriptional activator"/>
    <property type="match status" value="1"/>
</dbReference>
<dbReference type="FunFam" id="3.40.190.10:FF:000017">
    <property type="entry name" value="Glycine cleavage system transcriptional activator"/>
    <property type="match status" value="1"/>
</dbReference>
<dbReference type="GO" id="GO:0006351">
    <property type="term" value="P:DNA-templated transcription"/>
    <property type="evidence" value="ECO:0007669"/>
    <property type="project" value="TreeGrafter"/>
</dbReference>
<evidence type="ECO:0000313" key="7">
    <source>
        <dbReference type="Proteomes" id="UP000761264"/>
    </source>
</evidence>
<dbReference type="Pfam" id="PF00126">
    <property type="entry name" value="HTH_1"/>
    <property type="match status" value="1"/>
</dbReference>
<keyword evidence="3" id="KW-0238">DNA-binding</keyword>
<dbReference type="Pfam" id="PF03466">
    <property type="entry name" value="LysR_substrate"/>
    <property type="match status" value="1"/>
</dbReference>
<keyword evidence="4" id="KW-0804">Transcription</keyword>